<evidence type="ECO:0000256" key="1">
    <source>
        <dbReference type="SAM" id="MobiDB-lite"/>
    </source>
</evidence>
<dbReference type="RefSeq" id="WP_102180182.1">
    <property type="nucleotide sequence ID" value="NZ_NMQE01000037.1"/>
</dbReference>
<accession>A0A2N6LNX4</accession>
<reference evidence="2 3" key="1">
    <citation type="submission" date="2017-07" db="EMBL/GenBank/DDBJ databases">
        <title>Genomes of Fischerella (Mastigocladus) sp. strains.</title>
        <authorList>
            <person name="Miller S.R."/>
        </authorList>
    </citation>
    <scope>NUCLEOTIDE SEQUENCE [LARGE SCALE GENOMIC DNA]</scope>
    <source>
        <strain evidence="2 3">CCMEE 5318</strain>
    </source>
</reference>
<protein>
    <submittedName>
        <fullName evidence="2">Uncharacterized protein</fullName>
    </submittedName>
</protein>
<dbReference type="AlphaFoldDB" id="A0A2N6LNX4"/>
<evidence type="ECO:0000313" key="3">
    <source>
        <dbReference type="Proteomes" id="UP000235081"/>
    </source>
</evidence>
<evidence type="ECO:0000313" key="2">
    <source>
        <dbReference type="EMBL" id="PMB27374.1"/>
    </source>
</evidence>
<feature type="compositionally biased region" description="Basic and acidic residues" evidence="1">
    <location>
        <begin position="48"/>
        <end position="70"/>
    </location>
</feature>
<proteinExistence type="predicted"/>
<dbReference type="Proteomes" id="UP000235081">
    <property type="component" value="Unassembled WGS sequence"/>
</dbReference>
<feature type="compositionally biased region" description="Polar residues" evidence="1">
    <location>
        <begin position="37"/>
        <end position="47"/>
    </location>
</feature>
<comment type="caution">
    <text evidence="2">The sequence shown here is derived from an EMBL/GenBank/DDBJ whole genome shotgun (WGS) entry which is preliminary data.</text>
</comment>
<sequence>MTQNQPNRLDAIEATQAVHSQILNELALAHRELASFSTRQAERQQQTSDRHDEVLSRLENSANRHDEALTRLENSVNRQQETLDRHETTLARIERSIEALTTSTTETIQLVAQNSIAIREIWRYLRYEPRNGNGRGENE</sequence>
<gene>
    <name evidence="2" type="ORF">CEN46_01650</name>
</gene>
<dbReference type="EMBL" id="NMQE01000037">
    <property type="protein sequence ID" value="PMB27374.1"/>
    <property type="molecule type" value="Genomic_DNA"/>
</dbReference>
<feature type="region of interest" description="Disordered" evidence="1">
    <location>
        <begin position="37"/>
        <end position="72"/>
    </location>
</feature>
<organism evidence="2 3">
    <name type="scientific">Fischerella thermalis CCMEE 5318</name>
    <dbReference type="NCBI Taxonomy" id="2019666"/>
    <lineage>
        <taxon>Bacteria</taxon>
        <taxon>Bacillati</taxon>
        <taxon>Cyanobacteriota</taxon>
        <taxon>Cyanophyceae</taxon>
        <taxon>Nostocales</taxon>
        <taxon>Hapalosiphonaceae</taxon>
        <taxon>Fischerella</taxon>
    </lineage>
</organism>
<name>A0A2N6LNX4_9CYAN</name>